<dbReference type="AlphaFoldDB" id="A0A5Q0QF83"/>
<dbReference type="Proteomes" id="UP000326921">
    <property type="component" value="Chromosome"/>
</dbReference>
<proteinExistence type="predicted"/>
<dbReference type="PROSITE" id="PS51257">
    <property type="entry name" value="PROKAR_LIPOPROTEIN"/>
    <property type="match status" value="1"/>
</dbReference>
<keyword evidence="2" id="KW-1185">Reference proteome</keyword>
<sequence length="414" mass="47648">MNKVIFLALLWTVTSCARREIELFPEELPKKEGRKDMHFSPTLIVNKQQVNIEVEADGNYPKQIKPEFLKYIASSKTSYCHPDVEYFPDGFRGYKYWMVFTPYFGFVGINQDAKRYENPTVVVSNDGINWEEPPGVHNPIQSCPGYKESFREKDGELIQGFWSDVDWSFVNGQFELYYRGSCINSNALQRRGAKSVNNRRKLIGNAQRVIVNQTSRDGVNWDPMEAVFDSNAPNSPKNSFILSPSIVKVGDEYVSYEVELNTGPKHYKRSDPSFIVQRKSSNGLDFSPFPKSKLINFLNVPWIRVDRDYSPWHLQATYVDGYYFLCIAVGNVKQYTSEQLYLAFSSDGENFYVCPDPMIKEGAYRSAVFPTSVNAETFHFGAILAYKTGIFQYAELELKRSKLQEMLDIRQITN</sequence>
<evidence type="ECO:0008006" key="3">
    <source>
        <dbReference type="Google" id="ProtNLM"/>
    </source>
</evidence>
<organism evidence="1 2">
    <name type="scientific">Sphingobacterium zhuxiongii</name>
    <dbReference type="NCBI Taxonomy" id="2662364"/>
    <lineage>
        <taxon>Bacteria</taxon>
        <taxon>Pseudomonadati</taxon>
        <taxon>Bacteroidota</taxon>
        <taxon>Sphingobacteriia</taxon>
        <taxon>Sphingobacteriales</taxon>
        <taxon>Sphingobacteriaceae</taxon>
        <taxon>Sphingobacterium</taxon>
    </lineage>
</organism>
<evidence type="ECO:0000313" key="1">
    <source>
        <dbReference type="EMBL" id="QGA28276.1"/>
    </source>
</evidence>
<accession>A0A5Q0QF83</accession>
<reference evidence="1 2" key="1">
    <citation type="submission" date="2019-10" db="EMBL/GenBank/DDBJ databases">
        <authorList>
            <person name="Dong K."/>
        </authorList>
    </citation>
    <scope>NUCLEOTIDE SEQUENCE [LARGE SCALE GENOMIC DNA]</scope>
    <source>
        <strain evidence="2">dk4302</strain>
    </source>
</reference>
<evidence type="ECO:0000313" key="2">
    <source>
        <dbReference type="Proteomes" id="UP000326921"/>
    </source>
</evidence>
<dbReference type="EMBL" id="CP045652">
    <property type="protein sequence ID" value="QGA28276.1"/>
    <property type="molecule type" value="Genomic_DNA"/>
</dbReference>
<protein>
    <recommendedName>
        <fullName evidence="3">Exo-alpha-sialidase</fullName>
    </recommendedName>
</protein>
<dbReference type="SUPFAM" id="SSF75005">
    <property type="entry name" value="Arabinanase/levansucrase/invertase"/>
    <property type="match status" value="1"/>
</dbReference>
<dbReference type="InterPro" id="IPR023296">
    <property type="entry name" value="Glyco_hydro_beta-prop_sf"/>
</dbReference>
<dbReference type="KEGG" id="sphe:GFH32_14480"/>
<name>A0A5Q0QF83_9SPHI</name>
<gene>
    <name evidence="1" type="ORF">GFH32_14480</name>
</gene>
<dbReference type="Gene3D" id="2.115.10.20">
    <property type="entry name" value="Glycosyl hydrolase domain, family 43"/>
    <property type="match status" value="1"/>
</dbReference>